<evidence type="ECO:0000259" key="2">
    <source>
        <dbReference type="Pfam" id="PF01370"/>
    </source>
</evidence>
<dbReference type="Pfam" id="PF01370">
    <property type="entry name" value="Epimerase"/>
    <property type="match status" value="1"/>
</dbReference>
<evidence type="ECO:0000256" key="1">
    <source>
        <dbReference type="SAM" id="Phobius"/>
    </source>
</evidence>
<dbReference type="InterPro" id="IPR001509">
    <property type="entry name" value="Epimerase_deHydtase"/>
</dbReference>
<comment type="caution">
    <text evidence="3">The sequence shown here is derived from an EMBL/GenBank/DDBJ whole genome shotgun (WGS) entry which is preliminary data.</text>
</comment>
<feature type="domain" description="NAD-dependent epimerase/dehydratase" evidence="2">
    <location>
        <begin position="5"/>
        <end position="116"/>
    </location>
</feature>
<sequence>MTDHIVITGYEGYIGRRLLASALALGLTVTALGRRPPPPATHGLRWFRWDLESPVPVAALAAADGFSPIKALIHAAHQWTSARSEADDENVVGTGLLLDAARRSGIGRIVFCSSVSERMDALNRYGRIKAAIGHLLTADGEISARIGLVYGGPRQGQWGTMVALSGMVRLLPMVGIRTGVQPIHVDEVCDGLLRLALAPRLSRRVYGLAAPTPISFGEWLRLLCRIFHGRRLWVLPLPLSPILALVHMFNQLPLELHVDEERLLGLAGLPTVSCADDLAEIGLRLIAPDNRLWDEGTVRRRNLLQEGRAILRAVCGGIPSPSLLKIYVRGVERYGAGLPLALPIVALRWPLLLRAVEPVRADGELKSRLQMALVITDGGNFDGTSAYAFDGEGRIRALAGLAWVALVETLLLAFRLTFGRKGQS</sequence>
<keyword evidence="1" id="KW-0472">Membrane</keyword>
<reference evidence="3 4" key="1">
    <citation type="submission" date="2017-11" db="EMBL/GenBank/DDBJ databases">
        <title>Draft genome sequence of magnetotactic bacterium Magnetospirillum kuznetsovii LBB-42.</title>
        <authorList>
            <person name="Grouzdev D.S."/>
            <person name="Rysina M.S."/>
            <person name="Baslerov R.V."/>
            <person name="Koziaeva V."/>
        </authorList>
    </citation>
    <scope>NUCLEOTIDE SEQUENCE [LARGE SCALE GENOMIC DNA]</scope>
    <source>
        <strain evidence="3 4">LBB-42</strain>
    </source>
</reference>
<feature type="transmembrane region" description="Helical" evidence="1">
    <location>
        <begin position="397"/>
        <end position="418"/>
    </location>
</feature>
<dbReference type="PANTHER" id="PTHR43245">
    <property type="entry name" value="BIFUNCTIONAL POLYMYXIN RESISTANCE PROTEIN ARNA"/>
    <property type="match status" value="1"/>
</dbReference>
<dbReference type="InterPro" id="IPR050177">
    <property type="entry name" value="Lipid_A_modif_metabolic_enz"/>
</dbReference>
<name>A0A364NY56_9PROT</name>
<gene>
    <name evidence="3" type="ORF">CU669_11110</name>
</gene>
<evidence type="ECO:0000313" key="4">
    <source>
        <dbReference type="Proteomes" id="UP000251075"/>
    </source>
</evidence>
<keyword evidence="1" id="KW-1133">Transmembrane helix</keyword>
<dbReference type="SUPFAM" id="SSF51735">
    <property type="entry name" value="NAD(P)-binding Rossmann-fold domains"/>
    <property type="match status" value="1"/>
</dbReference>
<dbReference type="InterPro" id="IPR036291">
    <property type="entry name" value="NAD(P)-bd_dom_sf"/>
</dbReference>
<proteinExistence type="predicted"/>
<organism evidence="3 4">
    <name type="scientific">Paramagnetospirillum kuznetsovii</name>
    <dbReference type="NCBI Taxonomy" id="2053833"/>
    <lineage>
        <taxon>Bacteria</taxon>
        <taxon>Pseudomonadati</taxon>
        <taxon>Pseudomonadota</taxon>
        <taxon>Alphaproteobacteria</taxon>
        <taxon>Rhodospirillales</taxon>
        <taxon>Magnetospirillaceae</taxon>
        <taxon>Paramagnetospirillum</taxon>
    </lineage>
</organism>
<keyword evidence="1" id="KW-0812">Transmembrane</keyword>
<accession>A0A364NY56</accession>
<dbReference type="OrthoDB" id="9776313at2"/>
<dbReference type="Gene3D" id="3.40.50.720">
    <property type="entry name" value="NAD(P)-binding Rossmann-like Domain"/>
    <property type="match status" value="1"/>
</dbReference>
<protein>
    <recommendedName>
        <fullName evidence="2">NAD-dependent epimerase/dehydratase domain-containing protein</fullName>
    </recommendedName>
</protein>
<dbReference type="Proteomes" id="UP000251075">
    <property type="component" value="Unassembled WGS sequence"/>
</dbReference>
<dbReference type="EMBL" id="PGTO01000007">
    <property type="protein sequence ID" value="RAU21847.1"/>
    <property type="molecule type" value="Genomic_DNA"/>
</dbReference>
<keyword evidence="4" id="KW-1185">Reference proteome</keyword>
<evidence type="ECO:0000313" key="3">
    <source>
        <dbReference type="EMBL" id="RAU21847.1"/>
    </source>
</evidence>
<dbReference type="AlphaFoldDB" id="A0A364NY56"/>
<dbReference type="RefSeq" id="WP_112144632.1">
    <property type="nucleotide sequence ID" value="NZ_PGTO01000007.1"/>
</dbReference>